<dbReference type="Proteomes" id="UP000426027">
    <property type="component" value="Chromosome"/>
</dbReference>
<dbReference type="GO" id="GO:0004180">
    <property type="term" value="F:carboxypeptidase activity"/>
    <property type="evidence" value="ECO:0007669"/>
    <property type="project" value="UniProtKB-ARBA"/>
</dbReference>
<dbReference type="PANTHER" id="PTHR36699:SF1">
    <property type="entry name" value="L,D-TRANSPEPTIDASE YAFK-RELATED"/>
    <property type="match status" value="1"/>
</dbReference>
<sequence length="171" mass="19710">MRFRMLHLGGLLAFATLQVSSFSTSSVLYLVVDKSENTITLYDQSDWLVQWPCTFGNNDISDKLYQGDRRTPEGRFKITSKYPHKKWNKFMRIDYPTKEDYAKFEARKKAGIIPANAKIGGDIGIHGTWPHEEWAVENLQPWTQGCISMRNDHLNELYQIVPVGTSVVIRQ</sequence>
<dbReference type="GO" id="GO:0008360">
    <property type="term" value="P:regulation of cell shape"/>
    <property type="evidence" value="ECO:0007669"/>
    <property type="project" value="UniProtKB-UniRule"/>
</dbReference>
<dbReference type="SUPFAM" id="SSF141523">
    <property type="entry name" value="L,D-transpeptidase catalytic domain-like"/>
    <property type="match status" value="1"/>
</dbReference>
<dbReference type="UniPathway" id="UPA00219"/>
<evidence type="ECO:0000256" key="1">
    <source>
        <dbReference type="ARBA" id="ARBA00004752"/>
    </source>
</evidence>
<keyword evidence="6 7" id="KW-0961">Cell wall biogenesis/degradation</keyword>
<dbReference type="GO" id="GO:0009252">
    <property type="term" value="P:peptidoglycan biosynthetic process"/>
    <property type="evidence" value="ECO:0007669"/>
    <property type="project" value="UniProtKB-UniPathway"/>
</dbReference>
<protein>
    <submittedName>
        <fullName evidence="10">L,D-transpeptidase family protein</fullName>
    </submittedName>
</protein>
<accession>A0A6I6G2W1</accession>
<evidence type="ECO:0000256" key="2">
    <source>
        <dbReference type="ARBA" id="ARBA00005992"/>
    </source>
</evidence>
<dbReference type="InterPro" id="IPR005490">
    <property type="entry name" value="LD_TPept_cat_dom"/>
</dbReference>
<dbReference type="GO" id="GO:0016740">
    <property type="term" value="F:transferase activity"/>
    <property type="evidence" value="ECO:0007669"/>
    <property type="project" value="UniProtKB-KW"/>
</dbReference>
<evidence type="ECO:0000256" key="8">
    <source>
        <dbReference type="SAM" id="SignalP"/>
    </source>
</evidence>
<keyword evidence="4 7" id="KW-0133">Cell shape</keyword>
<dbReference type="RefSeq" id="WP_157476281.1">
    <property type="nucleotide sequence ID" value="NZ_CP046566.1"/>
</dbReference>
<feature type="signal peptide" evidence="8">
    <location>
        <begin position="1"/>
        <end position="21"/>
    </location>
</feature>
<feature type="active site" description="Proton donor/acceptor" evidence="7">
    <location>
        <position position="126"/>
    </location>
</feature>
<keyword evidence="8" id="KW-0732">Signal</keyword>
<dbReference type="EMBL" id="CP046566">
    <property type="protein sequence ID" value="QGW26986.1"/>
    <property type="molecule type" value="Genomic_DNA"/>
</dbReference>
<comment type="pathway">
    <text evidence="1 7">Cell wall biogenesis; peptidoglycan biosynthesis.</text>
</comment>
<reference evidence="10 11" key="1">
    <citation type="submission" date="2019-11" db="EMBL/GenBank/DDBJ databases">
        <authorList>
            <person name="Im W.T."/>
        </authorList>
    </citation>
    <scope>NUCLEOTIDE SEQUENCE [LARGE SCALE GENOMIC DNA]</scope>
    <source>
        <strain evidence="10 11">SB-02</strain>
    </source>
</reference>
<feature type="active site" description="Nucleophile" evidence="7">
    <location>
        <position position="146"/>
    </location>
</feature>
<proteinExistence type="inferred from homology"/>
<evidence type="ECO:0000313" key="11">
    <source>
        <dbReference type="Proteomes" id="UP000426027"/>
    </source>
</evidence>
<keyword evidence="5 7" id="KW-0573">Peptidoglycan synthesis</keyword>
<dbReference type="CDD" id="cd16913">
    <property type="entry name" value="YkuD_like"/>
    <property type="match status" value="1"/>
</dbReference>
<evidence type="ECO:0000256" key="5">
    <source>
        <dbReference type="ARBA" id="ARBA00022984"/>
    </source>
</evidence>
<dbReference type="PANTHER" id="PTHR36699">
    <property type="entry name" value="LD-TRANSPEPTIDASE"/>
    <property type="match status" value="1"/>
</dbReference>
<organism evidence="10 11">
    <name type="scientific">Phnomibacter ginsenosidimutans</name>
    <dbReference type="NCBI Taxonomy" id="2676868"/>
    <lineage>
        <taxon>Bacteria</taxon>
        <taxon>Pseudomonadati</taxon>
        <taxon>Bacteroidota</taxon>
        <taxon>Chitinophagia</taxon>
        <taxon>Chitinophagales</taxon>
        <taxon>Chitinophagaceae</taxon>
        <taxon>Phnomibacter</taxon>
    </lineage>
</organism>
<evidence type="ECO:0000259" key="9">
    <source>
        <dbReference type="PROSITE" id="PS52029"/>
    </source>
</evidence>
<dbReference type="PROSITE" id="PS52029">
    <property type="entry name" value="LD_TPASE"/>
    <property type="match status" value="1"/>
</dbReference>
<dbReference type="Pfam" id="PF03734">
    <property type="entry name" value="YkuD"/>
    <property type="match status" value="1"/>
</dbReference>
<evidence type="ECO:0000256" key="6">
    <source>
        <dbReference type="ARBA" id="ARBA00023316"/>
    </source>
</evidence>
<keyword evidence="11" id="KW-1185">Reference proteome</keyword>
<keyword evidence="3" id="KW-0808">Transferase</keyword>
<feature type="chain" id="PRO_5026200411" evidence="8">
    <location>
        <begin position="22"/>
        <end position="171"/>
    </location>
</feature>
<dbReference type="AlphaFoldDB" id="A0A6I6G2W1"/>
<gene>
    <name evidence="10" type="ORF">GLV81_01705</name>
</gene>
<comment type="similarity">
    <text evidence="2">Belongs to the YkuD family.</text>
</comment>
<dbReference type="InterPro" id="IPR038063">
    <property type="entry name" value="Transpep_catalytic_dom"/>
</dbReference>
<evidence type="ECO:0000256" key="4">
    <source>
        <dbReference type="ARBA" id="ARBA00022960"/>
    </source>
</evidence>
<dbReference type="GO" id="GO:0071555">
    <property type="term" value="P:cell wall organization"/>
    <property type="evidence" value="ECO:0007669"/>
    <property type="project" value="UniProtKB-UniRule"/>
</dbReference>
<dbReference type="Gene3D" id="2.40.440.10">
    <property type="entry name" value="L,D-transpeptidase catalytic domain-like"/>
    <property type="match status" value="1"/>
</dbReference>
<evidence type="ECO:0000256" key="7">
    <source>
        <dbReference type="PROSITE-ProRule" id="PRU01373"/>
    </source>
</evidence>
<name>A0A6I6G2W1_9BACT</name>
<evidence type="ECO:0000313" key="10">
    <source>
        <dbReference type="EMBL" id="QGW26986.1"/>
    </source>
</evidence>
<feature type="domain" description="L,D-TPase catalytic" evidence="9">
    <location>
        <begin position="28"/>
        <end position="170"/>
    </location>
</feature>
<dbReference type="KEGG" id="fls:GLV81_01705"/>
<evidence type="ECO:0000256" key="3">
    <source>
        <dbReference type="ARBA" id="ARBA00022679"/>
    </source>
</evidence>